<evidence type="ECO:0000259" key="3">
    <source>
        <dbReference type="PROSITE" id="PS51931"/>
    </source>
</evidence>
<dbReference type="HOGENOM" id="CLU_091281_0_0_0"/>
<evidence type="ECO:0000313" key="4">
    <source>
        <dbReference type="EMBL" id="GAK55189.1"/>
    </source>
</evidence>
<dbReference type="AlphaFoldDB" id="A0A0S6W6D4"/>
<name>A0A0S6W6D4_VECG1</name>
<gene>
    <name evidence="4" type="ORF">U27_02021</name>
</gene>
<dbReference type="GO" id="GO:0031469">
    <property type="term" value="C:bacterial microcompartment"/>
    <property type="evidence" value="ECO:0007669"/>
    <property type="project" value="UniProtKB-SubCell"/>
</dbReference>
<dbReference type="PROSITE" id="PS51931">
    <property type="entry name" value="BMC_CP"/>
    <property type="match status" value="2"/>
</dbReference>
<proteinExistence type="predicted"/>
<dbReference type="eggNOG" id="COG4577">
    <property type="taxonomic scope" value="Bacteria"/>
</dbReference>
<dbReference type="InterPro" id="IPR044870">
    <property type="entry name" value="BMC_CP"/>
</dbReference>
<dbReference type="Proteomes" id="UP000030661">
    <property type="component" value="Unassembled WGS sequence"/>
</dbReference>
<dbReference type="SUPFAM" id="SSF143414">
    <property type="entry name" value="CcmK-like"/>
    <property type="match status" value="1"/>
</dbReference>
<dbReference type="CDD" id="cd07052">
    <property type="entry name" value="BMC_like_1_repeat2"/>
    <property type="match status" value="1"/>
</dbReference>
<evidence type="ECO:0000256" key="2">
    <source>
        <dbReference type="ARBA" id="ARBA00024446"/>
    </source>
</evidence>
<accession>A0A0S6W6D4</accession>
<evidence type="ECO:0000313" key="5">
    <source>
        <dbReference type="Proteomes" id="UP000030661"/>
    </source>
</evidence>
<sequence length="206" mass="22945">MSVDLRTYVFLDSLQYQMASFISTISRGYYPVAEQACCVIEIAPGIEINRLTDIALKATNVTPGLQVVERSFGLLEVHSDEQADARQAGEAVLQALGKSETDRIKPHVLTSQLIRHVTDHHAQLINRTRYGNMVLRGDTLYILELEPAGYAYYAANEAEKASHINIINVQGFGKYGRVYIAGDEAEVVESREIVENRLAMLSGREE</sequence>
<evidence type="ECO:0000256" key="1">
    <source>
        <dbReference type="ARBA" id="ARBA00024322"/>
    </source>
</evidence>
<feature type="domain" description="BMC circularly permuted" evidence="3">
    <location>
        <begin position="107"/>
        <end position="206"/>
    </location>
</feature>
<organism evidence="4">
    <name type="scientific">Vecturithrix granuli</name>
    <dbReference type="NCBI Taxonomy" id="1499967"/>
    <lineage>
        <taxon>Bacteria</taxon>
        <taxon>Candidatus Moduliflexota</taxon>
        <taxon>Candidatus Vecturitrichia</taxon>
        <taxon>Candidatus Vecturitrichales</taxon>
        <taxon>Candidatus Vecturitrichaceae</taxon>
        <taxon>Candidatus Vecturithrix</taxon>
    </lineage>
</organism>
<reference evidence="4" key="1">
    <citation type="journal article" date="2015" name="PeerJ">
        <title>First genomic representation of candidate bacterial phylum KSB3 points to enhanced environmental sensing as a trigger of wastewater bulking.</title>
        <authorList>
            <person name="Sekiguchi Y."/>
            <person name="Ohashi A."/>
            <person name="Parks D.H."/>
            <person name="Yamauchi T."/>
            <person name="Tyson G.W."/>
            <person name="Hugenholtz P."/>
        </authorList>
    </citation>
    <scope>NUCLEOTIDE SEQUENCE [LARGE SCALE GENOMIC DNA]</scope>
</reference>
<dbReference type="SMART" id="SM00877">
    <property type="entry name" value="BMC"/>
    <property type="match status" value="2"/>
</dbReference>
<protein>
    <recommendedName>
        <fullName evidence="3">BMC circularly permuted domain-containing protein</fullName>
    </recommendedName>
</protein>
<keyword evidence="2" id="KW-1283">Bacterial microcompartment</keyword>
<dbReference type="InterPro" id="IPR000249">
    <property type="entry name" value="BMC_dom"/>
</dbReference>
<comment type="subcellular location">
    <subcellularLocation>
        <location evidence="1">Bacterial microcompartment</location>
    </subcellularLocation>
</comment>
<dbReference type="STRING" id="1499967.U27_02021"/>
<dbReference type="CDD" id="cd07051">
    <property type="entry name" value="BMC_like_1_repeat1"/>
    <property type="match status" value="1"/>
</dbReference>
<dbReference type="Gene3D" id="3.30.70.1710">
    <property type="match status" value="2"/>
</dbReference>
<feature type="domain" description="BMC circularly permuted" evidence="3">
    <location>
        <begin position="4"/>
        <end position="106"/>
    </location>
</feature>
<dbReference type="EMBL" id="DF820463">
    <property type="protein sequence ID" value="GAK55189.1"/>
    <property type="molecule type" value="Genomic_DNA"/>
</dbReference>
<dbReference type="InterPro" id="IPR037233">
    <property type="entry name" value="CcmK-like_sf"/>
</dbReference>
<keyword evidence="5" id="KW-1185">Reference proteome</keyword>